<comment type="caution">
    <text evidence="3">The sequence shown here is derived from an EMBL/GenBank/DDBJ whole genome shotgun (WGS) entry which is preliminary data.</text>
</comment>
<dbReference type="InterPro" id="IPR001810">
    <property type="entry name" value="F-box_dom"/>
</dbReference>
<dbReference type="HOGENOM" id="CLU_028913_2_1_1"/>
<sequence length="489" mass="57263">MSIKLPVECLIEIFEFIIQQNFDYYTLRSCSLVNRQWCAVAIPMLWEEPLMNLQQHELAHEKICMLITTYIMCLSDEAKIILSKCGVKMTPTLKRRATFNYASYLRHLDNVILFDATEMWIGSCNTTPSEEQCFIPIFQTYQLLEQLYNNFIESCDNLKQLNLRRSDQVKSLSDSFLRLHFFPGAEKSLSWLNEFSFDGCIEPEIFFQASKISYNIQHLRINCVCIDNKGLAELIQVQRKPLLSLSIETTTTKFQFPIIENSLKHKINFLTSLSLHRMFSMDIFSNCNNLEKLAITHVEPFGKDLMENFVNSKFRKLRELQLQLDFPYLYQISTLIKNTGGSLTSIYLYWITPQDTNNFSLLISTIIMYCPNLTEYLGSYANVVINYFLPLFFQKCSKLEYFYIFNNVNGSLCYDISNVMKAISKNIPKNLKMMWLSENWSCNTEALNLFLEGCEKRLSKPLLFSICNRTRQHDEIIERYIFKNVLANN</sequence>
<dbReference type="Gene3D" id="3.80.10.10">
    <property type="entry name" value="Ribonuclease Inhibitor"/>
    <property type="match status" value="2"/>
</dbReference>
<evidence type="ECO:0000313" key="4">
    <source>
        <dbReference type="Proteomes" id="UP000022910"/>
    </source>
</evidence>
<evidence type="ECO:0000313" key="3">
    <source>
        <dbReference type="EMBL" id="EXX69154.1"/>
    </source>
</evidence>
<feature type="domain" description="F-box" evidence="1">
    <location>
        <begin position="4"/>
        <end position="49"/>
    </location>
</feature>
<name>A0A015KNM4_RHIIW</name>
<dbReference type="Pfam" id="PF12937">
    <property type="entry name" value="F-box-like"/>
    <property type="match status" value="1"/>
</dbReference>
<dbReference type="SUPFAM" id="SSF81383">
    <property type="entry name" value="F-box domain"/>
    <property type="match status" value="1"/>
</dbReference>
<evidence type="ECO:0000313" key="2">
    <source>
        <dbReference type="EMBL" id="EXX57331.1"/>
    </source>
</evidence>
<proteinExistence type="predicted"/>
<dbReference type="CDD" id="cd09917">
    <property type="entry name" value="F-box_SF"/>
    <property type="match status" value="1"/>
</dbReference>
<dbReference type="InterPro" id="IPR036047">
    <property type="entry name" value="F-box-like_dom_sf"/>
</dbReference>
<accession>A0A015KNM4</accession>
<dbReference type="EMBL" id="JEMT01016933">
    <property type="protein sequence ID" value="EXX69154.1"/>
    <property type="molecule type" value="Genomic_DNA"/>
</dbReference>
<organism evidence="3 4">
    <name type="scientific">Rhizophagus irregularis (strain DAOM 197198w)</name>
    <name type="common">Glomus intraradices</name>
    <dbReference type="NCBI Taxonomy" id="1432141"/>
    <lineage>
        <taxon>Eukaryota</taxon>
        <taxon>Fungi</taxon>
        <taxon>Fungi incertae sedis</taxon>
        <taxon>Mucoromycota</taxon>
        <taxon>Glomeromycotina</taxon>
        <taxon>Glomeromycetes</taxon>
        <taxon>Glomerales</taxon>
        <taxon>Glomeraceae</taxon>
        <taxon>Rhizophagus</taxon>
    </lineage>
</organism>
<dbReference type="OrthoDB" id="2357941at2759"/>
<dbReference type="AlphaFoldDB" id="A0A015KNM4"/>
<dbReference type="Proteomes" id="UP000022910">
    <property type="component" value="Unassembled WGS sequence"/>
</dbReference>
<reference evidence="3 4" key="1">
    <citation type="submission" date="2014-02" db="EMBL/GenBank/DDBJ databases">
        <title>Single nucleus genome sequencing reveals high similarity among nuclei of an endomycorrhizal fungus.</title>
        <authorList>
            <person name="Lin K."/>
            <person name="Geurts R."/>
            <person name="Zhang Z."/>
            <person name="Limpens E."/>
            <person name="Saunders D.G."/>
            <person name="Mu D."/>
            <person name="Pang E."/>
            <person name="Cao H."/>
            <person name="Cha H."/>
            <person name="Lin T."/>
            <person name="Zhou Q."/>
            <person name="Shang Y."/>
            <person name="Li Y."/>
            <person name="Ivanov S."/>
            <person name="Sharma T."/>
            <person name="Velzen R.V."/>
            <person name="Ruijter N.D."/>
            <person name="Aanen D.K."/>
            <person name="Win J."/>
            <person name="Kamoun S."/>
            <person name="Bisseling T."/>
            <person name="Huang S."/>
        </authorList>
    </citation>
    <scope>NUCLEOTIDE SEQUENCE [LARGE SCALE GENOMIC DNA]</scope>
    <source>
        <strain evidence="3">DAOM 197198w</strain>
        <strain evidence="4">DAOM197198w</strain>
    </source>
</reference>
<dbReference type="InterPro" id="IPR032675">
    <property type="entry name" value="LRR_dom_sf"/>
</dbReference>
<keyword evidence="4" id="KW-1185">Reference proteome</keyword>
<dbReference type="EMBL" id="JEMT01027403">
    <property type="protein sequence ID" value="EXX57331.1"/>
    <property type="molecule type" value="Genomic_DNA"/>
</dbReference>
<protein>
    <recommendedName>
        <fullName evidence="1">F-box domain-containing protein</fullName>
    </recommendedName>
</protein>
<gene>
    <name evidence="3" type="ORF">RirG_098600</name>
    <name evidence="2" type="ORF">RirG_208190</name>
</gene>
<evidence type="ECO:0000259" key="1">
    <source>
        <dbReference type="Pfam" id="PF12937"/>
    </source>
</evidence>
<dbReference type="SUPFAM" id="SSF52047">
    <property type="entry name" value="RNI-like"/>
    <property type="match status" value="1"/>
</dbReference>